<dbReference type="Pfam" id="PF00196">
    <property type="entry name" value="GerE"/>
    <property type="match status" value="1"/>
</dbReference>
<evidence type="ECO:0000313" key="7">
    <source>
        <dbReference type="Proteomes" id="UP000260644"/>
    </source>
</evidence>
<evidence type="ECO:0000313" key="6">
    <source>
        <dbReference type="EMBL" id="RFS22059.1"/>
    </source>
</evidence>
<dbReference type="PRINTS" id="PR00038">
    <property type="entry name" value="HTHLUXR"/>
</dbReference>
<evidence type="ECO:0000259" key="5">
    <source>
        <dbReference type="PROSITE" id="PS50110"/>
    </source>
</evidence>
<dbReference type="Proteomes" id="UP000260644">
    <property type="component" value="Unassembled WGS sequence"/>
</dbReference>
<feature type="modified residue" description="4-aspartylphosphate" evidence="3">
    <location>
        <position position="43"/>
    </location>
</feature>
<dbReference type="InterPro" id="IPR058245">
    <property type="entry name" value="NreC/VraR/RcsB-like_REC"/>
</dbReference>
<dbReference type="EMBL" id="QPMM01000007">
    <property type="protein sequence ID" value="RFS22059.1"/>
    <property type="molecule type" value="Genomic_DNA"/>
</dbReference>
<sequence>MIIDGLKTMLAEIPEIQVLFTCANGTTLLELLQHEQPDILLLDIQLPDVHGVELSREVLKYYPDLRILALTNHDNSHLVWQMLRSGALGYLLKNTNINTLRQAIQALSERNRFIDPQLEERLVLEAITRQRISNSEVPLTENEAEILKLIAEEMSTQEISERLSISSRTAEKHRSNIIQKLGIKNVAGLVREAYKRGLI</sequence>
<evidence type="ECO:0000256" key="2">
    <source>
        <dbReference type="ARBA" id="ARBA00023125"/>
    </source>
</evidence>
<comment type="caution">
    <text evidence="6">The sequence shown here is derived from an EMBL/GenBank/DDBJ whole genome shotgun (WGS) entry which is preliminary data.</text>
</comment>
<proteinExistence type="predicted"/>
<dbReference type="SMART" id="SM00448">
    <property type="entry name" value="REC"/>
    <property type="match status" value="1"/>
</dbReference>
<dbReference type="SMART" id="SM00421">
    <property type="entry name" value="HTH_LUXR"/>
    <property type="match status" value="1"/>
</dbReference>
<dbReference type="OrthoDB" id="9797341at2"/>
<protein>
    <submittedName>
        <fullName evidence="6">DNA-binding response regulator</fullName>
    </submittedName>
</protein>
<keyword evidence="2 6" id="KW-0238">DNA-binding</keyword>
<keyword evidence="1 3" id="KW-0597">Phosphoprotein</keyword>
<organism evidence="6 7">
    <name type="scientific">Chitinophaga silvatica</name>
    <dbReference type="NCBI Taxonomy" id="2282649"/>
    <lineage>
        <taxon>Bacteria</taxon>
        <taxon>Pseudomonadati</taxon>
        <taxon>Bacteroidota</taxon>
        <taxon>Chitinophagia</taxon>
        <taxon>Chitinophagales</taxon>
        <taxon>Chitinophagaceae</taxon>
        <taxon>Chitinophaga</taxon>
    </lineage>
</organism>
<feature type="domain" description="HTH luxR-type" evidence="4">
    <location>
        <begin position="132"/>
        <end position="197"/>
    </location>
</feature>
<dbReference type="PROSITE" id="PS50110">
    <property type="entry name" value="RESPONSE_REGULATORY"/>
    <property type="match status" value="1"/>
</dbReference>
<dbReference type="Pfam" id="PF00072">
    <property type="entry name" value="Response_reg"/>
    <property type="match status" value="1"/>
</dbReference>
<keyword evidence="7" id="KW-1185">Reference proteome</keyword>
<gene>
    <name evidence="6" type="ORF">DVR12_14120</name>
</gene>
<dbReference type="GO" id="GO:0006355">
    <property type="term" value="P:regulation of DNA-templated transcription"/>
    <property type="evidence" value="ECO:0007669"/>
    <property type="project" value="InterPro"/>
</dbReference>
<reference evidence="6 7" key="1">
    <citation type="submission" date="2018-07" db="EMBL/GenBank/DDBJ databases">
        <title>Chitinophaga K2CV101002-2 sp. nov., isolated from a monsoon evergreen broad-leaved forest soil.</title>
        <authorList>
            <person name="Lv Y."/>
        </authorList>
    </citation>
    <scope>NUCLEOTIDE SEQUENCE [LARGE SCALE GENOMIC DNA]</scope>
    <source>
        <strain evidence="6 7">GDMCC 1.1288</strain>
    </source>
</reference>
<dbReference type="InterPro" id="IPR016032">
    <property type="entry name" value="Sig_transdc_resp-reg_C-effctor"/>
</dbReference>
<dbReference type="InterPro" id="IPR001789">
    <property type="entry name" value="Sig_transdc_resp-reg_receiver"/>
</dbReference>
<dbReference type="InterPro" id="IPR039420">
    <property type="entry name" value="WalR-like"/>
</dbReference>
<accession>A0A3E1Y9C6</accession>
<dbReference type="GO" id="GO:0000160">
    <property type="term" value="P:phosphorelay signal transduction system"/>
    <property type="evidence" value="ECO:0007669"/>
    <property type="project" value="InterPro"/>
</dbReference>
<dbReference type="CDD" id="cd17535">
    <property type="entry name" value="REC_NarL-like"/>
    <property type="match status" value="1"/>
</dbReference>
<name>A0A3E1Y9C6_9BACT</name>
<dbReference type="PANTHER" id="PTHR43214:SF43">
    <property type="entry name" value="TWO-COMPONENT RESPONSE REGULATOR"/>
    <property type="match status" value="1"/>
</dbReference>
<dbReference type="CDD" id="cd06170">
    <property type="entry name" value="LuxR_C_like"/>
    <property type="match status" value="1"/>
</dbReference>
<dbReference type="InterPro" id="IPR000792">
    <property type="entry name" value="Tscrpt_reg_LuxR_C"/>
</dbReference>
<dbReference type="SUPFAM" id="SSF52172">
    <property type="entry name" value="CheY-like"/>
    <property type="match status" value="1"/>
</dbReference>
<dbReference type="Gene3D" id="3.40.50.2300">
    <property type="match status" value="1"/>
</dbReference>
<dbReference type="SUPFAM" id="SSF46894">
    <property type="entry name" value="C-terminal effector domain of the bipartite response regulators"/>
    <property type="match status" value="1"/>
</dbReference>
<dbReference type="InterPro" id="IPR011006">
    <property type="entry name" value="CheY-like_superfamily"/>
</dbReference>
<dbReference type="PANTHER" id="PTHR43214">
    <property type="entry name" value="TWO-COMPONENT RESPONSE REGULATOR"/>
    <property type="match status" value="1"/>
</dbReference>
<dbReference type="AlphaFoldDB" id="A0A3E1Y9C6"/>
<evidence type="ECO:0000256" key="1">
    <source>
        <dbReference type="ARBA" id="ARBA00022553"/>
    </source>
</evidence>
<dbReference type="PROSITE" id="PS50043">
    <property type="entry name" value="HTH_LUXR_2"/>
    <property type="match status" value="1"/>
</dbReference>
<evidence type="ECO:0000259" key="4">
    <source>
        <dbReference type="PROSITE" id="PS50043"/>
    </source>
</evidence>
<evidence type="ECO:0000256" key="3">
    <source>
        <dbReference type="PROSITE-ProRule" id="PRU00169"/>
    </source>
</evidence>
<feature type="domain" description="Response regulatory" evidence="5">
    <location>
        <begin position="1"/>
        <end position="108"/>
    </location>
</feature>
<dbReference type="GO" id="GO:0003677">
    <property type="term" value="F:DNA binding"/>
    <property type="evidence" value="ECO:0007669"/>
    <property type="project" value="UniProtKB-KW"/>
</dbReference>